<dbReference type="Proteomes" id="UP000885690">
    <property type="component" value="Unassembled WGS sequence"/>
</dbReference>
<accession>A0A7C0U684</accession>
<dbReference type="SMART" id="SM00318">
    <property type="entry name" value="SNc"/>
    <property type="match status" value="1"/>
</dbReference>
<dbReference type="Gene3D" id="2.40.50.90">
    <property type="match status" value="1"/>
</dbReference>
<evidence type="ECO:0000259" key="1">
    <source>
        <dbReference type="PROSITE" id="PS50830"/>
    </source>
</evidence>
<name>A0A7C0U684_9BACT</name>
<gene>
    <name evidence="2" type="ORF">ENF32_03110</name>
</gene>
<proteinExistence type="predicted"/>
<dbReference type="PROSITE" id="PS50830">
    <property type="entry name" value="TNASE_3"/>
    <property type="match status" value="1"/>
</dbReference>
<evidence type="ECO:0000313" key="2">
    <source>
        <dbReference type="EMBL" id="HDD53042.1"/>
    </source>
</evidence>
<organism evidence="2">
    <name type="scientific">Thermosulfidibacter takaii</name>
    <dbReference type="NCBI Taxonomy" id="412593"/>
    <lineage>
        <taxon>Bacteria</taxon>
        <taxon>Pseudomonadati</taxon>
        <taxon>Thermosulfidibacterota</taxon>
        <taxon>Thermosulfidibacteria</taxon>
        <taxon>Thermosulfidibacterales</taxon>
        <taxon>Thermosulfidibacteraceae</taxon>
    </lineage>
</organism>
<comment type="caution">
    <text evidence="2">The sequence shown here is derived from an EMBL/GenBank/DDBJ whole genome shotgun (WGS) entry which is preliminary data.</text>
</comment>
<protein>
    <recommendedName>
        <fullName evidence="1">TNase-like domain-containing protein</fullName>
    </recommendedName>
</protein>
<feature type="non-terminal residue" evidence="2">
    <location>
        <position position="1"/>
    </location>
</feature>
<dbReference type="AlphaFoldDB" id="A0A7C0U684"/>
<dbReference type="InterPro" id="IPR016071">
    <property type="entry name" value="Staphylococal_nuclease_OB-fold"/>
</dbReference>
<sequence>PALLRMARYLKMDPHTLLKMGIEAKEFAESLIYPDEWVHVEFDWIKRDPQGRLMGYVYVRGGMLNALLIENGYARARLSFPFPMRPKKDWILLEFPYLERKAKRGKRGLWKYGRF</sequence>
<reference evidence="2" key="1">
    <citation type="journal article" date="2020" name="mSystems">
        <title>Genome- and Community-Level Interaction Insights into Carbon Utilization and Element Cycling Functions of Hydrothermarchaeota in Hydrothermal Sediment.</title>
        <authorList>
            <person name="Zhou Z."/>
            <person name="Liu Y."/>
            <person name="Xu W."/>
            <person name="Pan J."/>
            <person name="Luo Z.H."/>
            <person name="Li M."/>
        </authorList>
    </citation>
    <scope>NUCLEOTIDE SEQUENCE [LARGE SCALE GENOMIC DNA]</scope>
    <source>
        <strain evidence="2">HyVt-115</strain>
    </source>
</reference>
<dbReference type="EMBL" id="DQWS01000118">
    <property type="protein sequence ID" value="HDD53042.1"/>
    <property type="molecule type" value="Genomic_DNA"/>
</dbReference>
<dbReference type="SUPFAM" id="SSF50199">
    <property type="entry name" value="Staphylococcal nuclease"/>
    <property type="match status" value="1"/>
</dbReference>
<feature type="domain" description="TNase-like" evidence="1">
    <location>
        <begin position="1"/>
        <end position="112"/>
    </location>
</feature>
<dbReference type="InterPro" id="IPR035437">
    <property type="entry name" value="SNase_OB-fold_sf"/>
</dbReference>
<dbReference type="Pfam" id="PF00565">
    <property type="entry name" value="SNase"/>
    <property type="match status" value="1"/>
</dbReference>